<feature type="active site" evidence="5 6">
    <location>
        <position position="224"/>
    </location>
</feature>
<feature type="domain" description="Aldehyde dehydrogenase" evidence="8">
    <location>
        <begin position="38"/>
        <end position="451"/>
    </location>
</feature>
<evidence type="ECO:0000256" key="6">
    <source>
        <dbReference type="PROSITE-ProRule" id="PRU10007"/>
    </source>
</evidence>
<dbReference type="InterPro" id="IPR016162">
    <property type="entry name" value="Ald_DH_N"/>
</dbReference>
<gene>
    <name evidence="9" type="ORF">AWB67_04045</name>
</gene>
<dbReference type="GO" id="GO:0006081">
    <property type="term" value="P:aldehyde metabolic process"/>
    <property type="evidence" value="ECO:0007669"/>
    <property type="project" value="InterPro"/>
</dbReference>
<dbReference type="AlphaFoldDB" id="A0A158JNW4"/>
<organism evidence="9 10">
    <name type="scientific">Caballeronia terrestris</name>
    <dbReference type="NCBI Taxonomy" id="1226301"/>
    <lineage>
        <taxon>Bacteria</taxon>
        <taxon>Pseudomonadati</taxon>
        <taxon>Pseudomonadota</taxon>
        <taxon>Betaproteobacteria</taxon>
        <taxon>Burkholderiales</taxon>
        <taxon>Burkholderiaceae</taxon>
        <taxon>Caballeronia</taxon>
    </lineage>
</organism>
<evidence type="ECO:0000256" key="4">
    <source>
        <dbReference type="PIRNR" id="PIRNR036492"/>
    </source>
</evidence>
<evidence type="ECO:0000313" key="10">
    <source>
        <dbReference type="Proteomes" id="UP000054925"/>
    </source>
</evidence>
<dbReference type="InterPro" id="IPR016160">
    <property type="entry name" value="Ald_DH_CS_CYS"/>
</dbReference>
<reference evidence="9" key="1">
    <citation type="submission" date="2016-01" db="EMBL/GenBank/DDBJ databases">
        <authorList>
            <person name="Peeters C."/>
        </authorList>
    </citation>
    <scope>NUCLEOTIDE SEQUENCE [LARGE SCALE GENOMIC DNA]</scope>
    <source>
        <strain evidence="9">LMG 22937</strain>
    </source>
</reference>
<dbReference type="PIRSF" id="PIRSF036492">
    <property type="entry name" value="ALDH"/>
    <property type="match status" value="1"/>
</dbReference>
<dbReference type="EMBL" id="FCOL02000024">
    <property type="protein sequence ID" value="SAL70183.1"/>
    <property type="molecule type" value="Genomic_DNA"/>
</dbReference>
<dbReference type="Pfam" id="PF00171">
    <property type="entry name" value="Aldedh"/>
    <property type="match status" value="1"/>
</dbReference>
<evidence type="ECO:0000256" key="7">
    <source>
        <dbReference type="RuleBase" id="RU003345"/>
    </source>
</evidence>
<dbReference type="GO" id="GO:0004029">
    <property type="term" value="F:aldehyde dehydrogenase (NAD+) activity"/>
    <property type="evidence" value="ECO:0007669"/>
    <property type="project" value="TreeGrafter"/>
</dbReference>
<keyword evidence="10" id="KW-1185">Reference proteome</keyword>
<dbReference type="Gene3D" id="3.40.605.10">
    <property type="entry name" value="Aldehyde Dehydrogenase, Chain A, domain 1"/>
    <property type="match status" value="1"/>
</dbReference>
<comment type="similarity">
    <text evidence="1 4 7">Belongs to the aldehyde dehydrogenase family.</text>
</comment>
<name>A0A158JNW4_9BURK</name>
<dbReference type="InterPro" id="IPR012394">
    <property type="entry name" value="Aldehyde_DH_NAD(P)"/>
</dbReference>
<dbReference type="GO" id="GO:0005737">
    <property type="term" value="C:cytoplasm"/>
    <property type="evidence" value="ECO:0007669"/>
    <property type="project" value="TreeGrafter"/>
</dbReference>
<evidence type="ECO:0000259" key="8">
    <source>
        <dbReference type="Pfam" id="PF00171"/>
    </source>
</evidence>
<evidence type="ECO:0000256" key="3">
    <source>
        <dbReference type="ARBA" id="ARBA00023027"/>
    </source>
</evidence>
<keyword evidence="3" id="KW-0520">NAD</keyword>
<dbReference type="InterPro" id="IPR015590">
    <property type="entry name" value="Aldehyde_DH_dom"/>
</dbReference>
<dbReference type="SUPFAM" id="SSF53720">
    <property type="entry name" value="ALDH-like"/>
    <property type="match status" value="1"/>
</dbReference>
<sequence>MNMRLDIPPESETTDTLRERFDVQRAACLASPPPDLALRLDRLARLERMTEREAPRLIEAIREDFGHRSTHETRLIDFEMILSAIRHARKHLRGWMKTRRAPTSLSFRPGCNVLMRQPLGVVGVIAPWNYPYQLSMGPVVPALAAGNRVMVKLSEFTPRFAQAMREAAPRYFQADEFAIVTGGVEAAEAFSQLPFDHLVFTGSTAVGRRVALAAAANLTPVTLELGGKSPAIIDPSADLDAAAASLVYGKLLNAGQTCIAPDYALVPAGLRDAFAKALIAAAQRLFPAAASNPDYTSIINERQYRRLTGLIGDARKQGALCVPLGEAGKDAKAPLGGWRLPPTLMLDVKPDMAVMREEIFGPILPVLTYGGDVGEAITFVAARDRPLALYWYGRDTANRDRVLSETVSGGVTVNDCLWHFGQESQPFGGVGASGIGAYHGEWGFRALSKEKPVFLQSRINGMRFMYPPYGARFEQMLKLLRVIG</sequence>
<dbReference type="InterPro" id="IPR016161">
    <property type="entry name" value="Ald_DH/histidinol_DH"/>
</dbReference>
<dbReference type="Proteomes" id="UP000054925">
    <property type="component" value="Unassembled WGS sequence"/>
</dbReference>
<evidence type="ECO:0000313" key="9">
    <source>
        <dbReference type="EMBL" id="SAL70183.1"/>
    </source>
</evidence>
<accession>A0A158JNW4</accession>
<proteinExistence type="inferred from homology"/>
<dbReference type="Gene3D" id="3.40.309.10">
    <property type="entry name" value="Aldehyde Dehydrogenase, Chain A, domain 2"/>
    <property type="match status" value="1"/>
</dbReference>
<protein>
    <recommendedName>
        <fullName evidence="4">Aldehyde dehydrogenase</fullName>
    </recommendedName>
</protein>
<dbReference type="PROSITE" id="PS00070">
    <property type="entry name" value="ALDEHYDE_DEHYDR_CYS"/>
    <property type="match status" value="1"/>
</dbReference>
<dbReference type="PANTHER" id="PTHR43570:SF20">
    <property type="entry name" value="ALDEHYDE DEHYDROGENASE ALDX-RELATED"/>
    <property type="match status" value="1"/>
</dbReference>
<feature type="active site" evidence="5">
    <location>
        <position position="258"/>
    </location>
</feature>
<keyword evidence="2 4" id="KW-0560">Oxidoreductase</keyword>
<comment type="caution">
    <text evidence="9">The sequence shown here is derived from an EMBL/GenBank/DDBJ whole genome shotgun (WGS) entry which is preliminary data.</text>
</comment>
<evidence type="ECO:0000256" key="1">
    <source>
        <dbReference type="ARBA" id="ARBA00009986"/>
    </source>
</evidence>
<evidence type="ECO:0000256" key="2">
    <source>
        <dbReference type="ARBA" id="ARBA00023002"/>
    </source>
</evidence>
<evidence type="ECO:0000256" key="5">
    <source>
        <dbReference type="PIRSR" id="PIRSR036492-1"/>
    </source>
</evidence>
<dbReference type="PANTHER" id="PTHR43570">
    <property type="entry name" value="ALDEHYDE DEHYDROGENASE"/>
    <property type="match status" value="1"/>
</dbReference>
<dbReference type="InterPro" id="IPR029510">
    <property type="entry name" value="Ald_DH_CS_GLU"/>
</dbReference>
<dbReference type="InterPro" id="IPR016163">
    <property type="entry name" value="Ald_DH_C"/>
</dbReference>
<dbReference type="PROSITE" id="PS00687">
    <property type="entry name" value="ALDEHYDE_DEHYDR_GLU"/>
    <property type="match status" value="1"/>
</dbReference>
<dbReference type="CDD" id="cd07133">
    <property type="entry name" value="ALDH_CALDH_CalB"/>
    <property type="match status" value="1"/>
</dbReference>